<evidence type="ECO:0000313" key="3">
    <source>
        <dbReference type="EMBL" id="SEM18154.1"/>
    </source>
</evidence>
<dbReference type="AlphaFoldDB" id="A0A1H7W9Z2"/>
<organism evidence="3 4">
    <name type="scientific">Nonomuraea pusilla</name>
    <dbReference type="NCBI Taxonomy" id="46177"/>
    <lineage>
        <taxon>Bacteria</taxon>
        <taxon>Bacillati</taxon>
        <taxon>Actinomycetota</taxon>
        <taxon>Actinomycetes</taxon>
        <taxon>Streptosporangiales</taxon>
        <taxon>Streptosporangiaceae</taxon>
        <taxon>Nonomuraea</taxon>
    </lineage>
</organism>
<dbReference type="Pfam" id="PF19803">
    <property type="entry name" value="DUF6286"/>
    <property type="match status" value="1"/>
</dbReference>
<dbReference type="InterPro" id="IPR046253">
    <property type="entry name" value="DUF6286"/>
</dbReference>
<feature type="domain" description="DUF6286" evidence="2">
    <location>
        <begin position="90"/>
        <end position="194"/>
    </location>
</feature>
<dbReference type="Proteomes" id="UP000198953">
    <property type="component" value="Unassembled WGS sequence"/>
</dbReference>
<keyword evidence="4" id="KW-1185">Reference proteome</keyword>
<name>A0A1H7W9Z2_9ACTN</name>
<evidence type="ECO:0000313" key="4">
    <source>
        <dbReference type="Proteomes" id="UP000198953"/>
    </source>
</evidence>
<feature type="transmembrane region" description="Helical" evidence="1">
    <location>
        <begin position="84"/>
        <end position="103"/>
    </location>
</feature>
<keyword evidence="1" id="KW-0472">Membrane</keyword>
<dbReference type="EMBL" id="FOBF01000010">
    <property type="protein sequence ID" value="SEM18154.1"/>
    <property type="molecule type" value="Genomic_DNA"/>
</dbReference>
<keyword evidence="1" id="KW-1133">Transmembrane helix</keyword>
<gene>
    <name evidence="3" type="ORF">SAMN05660976_04422</name>
</gene>
<evidence type="ECO:0000256" key="1">
    <source>
        <dbReference type="SAM" id="Phobius"/>
    </source>
</evidence>
<sequence>MTTLQQILPAAVTARQSGLRRANRALRPARTLPGAAVAAALTAAFGATAAETVSALLGRPLGWIPVVDLVEAASRRGWQEVTPLGLGLAVLGVALLLLAAVPGRCTLVPVETSDPLIVIGITRVGLRRTLRAAALQVNGVERARVRLRRRTIEVSVVTGPESSGTMLRQVGTAVGDRLAGVGTLGTGEVVVRLRRRGV</sequence>
<keyword evidence="1" id="KW-0812">Transmembrane</keyword>
<dbReference type="STRING" id="46177.SAMN05660976_04422"/>
<dbReference type="RefSeq" id="WP_055507103.1">
    <property type="nucleotide sequence ID" value="NZ_BBZG01000004.1"/>
</dbReference>
<proteinExistence type="predicted"/>
<protein>
    <recommendedName>
        <fullName evidence="2">DUF6286 domain-containing protein</fullName>
    </recommendedName>
</protein>
<evidence type="ECO:0000259" key="2">
    <source>
        <dbReference type="Pfam" id="PF19803"/>
    </source>
</evidence>
<accession>A0A1H7W9Z2</accession>
<reference evidence="3 4" key="1">
    <citation type="submission" date="2016-10" db="EMBL/GenBank/DDBJ databases">
        <authorList>
            <person name="de Groot N.N."/>
        </authorList>
    </citation>
    <scope>NUCLEOTIDE SEQUENCE [LARGE SCALE GENOMIC DNA]</scope>
    <source>
        <strain evidence="3 4">DSM 43357</strain>
    </source>
</reference>
<dbReference type="OrthoDB" id="3528220at2"/>